<dbReference type="Proteomes" id="UP000614469">
    <property type="component" value="Unassembled WGS sequence"/>
</dbReference>
<name>A0A8J6NIA6_9CHLR</name>
<proteinExistence type="predicted"/>
<protein>
    <submittedName>
        <fullName evidence="1">BrnT family toxin</fullName>
    </submittedName>
</protein>
<dbReference type="AlphaFoldDB" id="A0A8J6NIA6"/>
<sequence>MIFEWNPQKAQTNEKKHGISFDEASTVFLDTYSLTIYDPLHSESEDRFVIIGNSLKNRILTVVHIERGDNMRIISARKATQKERKYYEKIVK</sequence>
<dbReference type="InterPro" id="IPR007460">
    <property type="entry name" value="BrnT_toxin"/>
</dbReference>
<dbReference type="InterPro" id="IPR038573">
    <property type="entry name" value="BrnT_sf"/>
</dbReference>
<gene>
    <name evidence="1" type="ORF">H8E29_03960</name>
</gene>
<dbReference type="Pfam" id="PF04365">
    <property type="entry name" value="BrnT_toxin"/>
    <property type="match status" value="1"/>
</dbReference>
<evidence type="ECO:0000313" key="2">
    <source>
        <dbReference type="Proteomes" id="UP000614469"/>
    </source>
</evidence>
<dbReference type="EMBL" id="JACNJN010000063">
    <property type="protein sequence ID" value="MBC8334398.1"/>
    <property type="molecule type" value="Genomic_DNA"/>
</dbReference>
<organism evidence="1 2">
    <name type="scientific">Candidatus Desulfolinea nitratireducens</name>
    <dbReference type="NCBI Taxonomy" id="2841698"/>
    <lineage>
        <taxon>Bacteria</taxon>
        <taxon>Bacillati</taxon>
        <taxon>Chloroflexota</taxon>
        <taxon>Anaerolineae</taxon>
        <taxon>Anaerolineales</taxon>
        <taxon>Anaerolineales incertae sedis</taxon>
        <taxon>Candidatus Desulfolinea</taxon>
    </lineage>
</organism>
<reference evidence="1 2" key="1">
    <citation type="submission" date="2020-08" db="EMBL/GenBank/DDBJ databases">
        <title>Bridging the membrane lipid divide: bacteria of the FCB group superphylum have the potential to synthesize archaeal ether lipids.</title>
        <authorList>
            <person name="Villanueva L."/>
            <person name="Von Meijenfeldt F.A.B."/>
            <person name="Westbye A.B."/>
            <person name="Yadav S."/>
            <person name="Hopmans E.C."/>
            <person name="Dutilh B.E."/>
            <person name="Sinninghe Damste J.S."/>
        </authorList>
    </citation>
    <scope>NUCLEOTIDE SEQUENCE [LARGE SCALE GENOMIC DNA]</scope>
    <source>
        <strain evidence="1">NIOZ-UU36</strain>
    </source>
</reference>
<evidence type="ECO:0000313" key="1">
    <source>
        <dbReference type="EMBL" id="MBC8334398.1"/>
    </source>
</evidence>
<dbReference type="Gene3D" id="3.10.450.530">
    <property type="entry name" value="Ribonuclease toxin, BrnT, of type II toxin-antitoxin system"/>
    <property type="match status" value="1"/>
</dbReference>
<accession>A0A8J6NIA6</accession>
<comment type="caution">
    <text evidence="1">The sequence shown here is derived from an EMBL/GenBank/DDBJ whole genome shotgun (WGS) entry which is preliminary data.</text>
</comment>